<proteinExistence type="predicted"/>
<keyword evidence="3" id="KW-0808">Transferase</keyword>
<feature type="transmembrane region" description="Helical" evidence="1">
    <location>
        <begin position="110"/>
        <end position="127"/>
    </location>
</feature>
<evidence type="ECO:0000313" key="3">
    <source>
        <dbReference type="EMBL" id="MFJ3044990.1"/>
    </source>
</evidence>
<evidence type="ECO:0000259" key="2">
    <source>
        <dbReference type="Pfam" id="PF01757"/>
    </source>
</evidence>
<name>A0ABW8EUA0_9BURK</name>
<keyword evidence="4" id="KW-1185">Reference proteome</keyword>
<dbReference type="InterPro" id="IPR002656">
    <property type="entry name" value="Acyl_transf_3_dom"/>
</dbReference>
<keyword evidence="1" id="KW-0472">Membrane</keyword>
<dbReference type="PANTHER" id="PTHR23028">
    <property type="entry name" value="ACETYLTRANSFERASE"/>
    <property type="match status" value="1"/>
</dbReference>
<comment type="caution">
    <text evidence="3">The sequence shown here is derived from an EMBL/GenBank/DDBJ whole genome shotgun (WGS) entry which is preliminary data.</text>
</comment>
<feature type="transmembrane region" description="Helical" evidence="1">
    <location>
        <begin position="41"/>
        <end position="61"/>
    </location>
</feature>
<sequence>MRPPAGATPAYGYIPGLDGLRACAVMLVLFAHLGFNHVIPGGFGVTLFFFISGMLITRLLLAEHEAKGRIGIGNFYARRAFRLYPALLAAIVLGTLAFNADGGITPWGKIASALFYYANYYGIYIHFGQGRDGFDPFSILWSLSIEEQYYLLFPLLCAALAPRLRRFSLTLGLGVLAVLLWRSGLHFNGASSDRIYMGTDTRIDSILYGAWLTLILANDTQQRWVRFSSGKLVQATCVLMLLASFLIRNDHFRDTLRYSLQGLALMPLITAICFTHAMQPVTAVLESRPGRKLGAWSYSLYLYHPIAIVLSEILWGPGSLGVGRIGLQHYLGFALTALVLSFALATASYYGLEQPFMNLRKRFGAHIVND</sequence>
<accession>A0ABW8EUA0</accession>
<feature type="transmembrane region" description="Helical" evidence="1">
    <location>
        <begin position="260"/>
        <end position="279"/>
    </location>
</feature>
<keyword evidence="3" id="KW-0012">Acyltransferase</keyword>
<dbReference type="PANTHER" id="PTHR23028:SF53">
    <property type="entry name" value="ACYL_TRANSF_3 DOMAIN-CONTAINING PROTEIN"/>
    <property type="match status" value="1"/>
</dbReference>
<feature type="transmembrane region" description="Helical" evidence="1">
    <location>
        <begin position="300"/>
        <end position="318"/>
    </location>
</feature>
<dbReference type="InterPro" id="IPR050879">
    <property type="entry name" value="Acyltransferase_3"/>
</dbReference>
<evidence type="ECO:0000256" key="1">
    <source>
        <dbReference type="SAM" id="Phobius"/>
    </source>
</evidence>
<gene>
    <name evidence="3" type="ORF">ACIPEN_04065</name>
</gene>
<reference evidence="3 4" key="1">
    <citation type="submission" date="2024-10" db="EMBL/GenBank/DDBJ databases">
        <title>The Natural Products Discovery Center: Release of the First 8490 Sequenced Strains for Exploring Actinobacteria Biosynthetic Diversity.</title>
        <authorList>
            <person name="Kalkreuter E."/>
            <person name="Kautsar S.A."/>
            <person name="Yang D."/>
            <person name="Bader C.D."/>
            <person name="Teijaro C.N."/>
            <person name="Fluegel L."/>
            <person name="Davis C.M."/>
            <person name="Simpson J.R."/>
            <person name="Lauterbach L."/>
            <person name="Steele A.D."/>
            <person name="Gui C."/>
            <person name="Meng S."/>
            <person name="Li G."/>
            <person name="Viehrig K."/>
            <person name="Ye F."/>
            <person name="Su P."/>
            <person name="Kiefer A.F."/>
            <person name="Nichols A."/>
            <person name="Cepeda A.J."/>
            <person name="Yan W."/>
            <person name="Fan B."/>
            <person name="Jiang Y."/>
            <person name="Adhikari A."/>
            <person name="Zheng C.-J."/>
            <person name="Schuster L."/>
            <person name="Cowan T.M."/>
            <person name="Smanski M.J."/>
            <person name="Chevrette M.G."/>
            <person name="De Carvalho L.P.S."/>
            <person name="Shen B."/>
        </authorList>
    </citation>
    <scope>NUCLEOTIDE SEQUENCE [LARGE SCALE GENOMIC DNA]</scope>
    <source>
        <strain evidence="3 4">NPDC087045</strain>
    </source>
</reference>
<keyword evidence="1" id="KW-0812">Transmembrane</keyword>
<dbReference type="Proteomes" id="UP001617427">
    <property type="component" value="Unassembled WGS sequence"/>
</dbReference>
<feature type="transmembrane region" description="Helical" evidence="1">
    <location>
        <begin position="81"/>
        <end position="98"/>
    </location>
</feature>
<protein>
    <submittedName>
        <fullName evidence="3">Acyltransferase family protein</fullName>
        <ecNumber evidence="3">2.3.-.-</ecNumber>
    </submittedName>
</protein>
<feature type="transmembrane region" description="Helical" evidence="1">
    <location>
        <begin position="12"/>
        <end position="35"/>
    </location>
</feature>
<feature type="transmembrane region" description="Helical" evidence="1">
    <location>
        <begin position="167"/>
        <end position="185"/>
    </location>
</feature>
<feature type="domain" description="Acyltransferase 3" evidence="2">
    <location>
        <begin position="15"/>
        <end position="345"/>
    </location>
</feature>
<feature type="transmembrane region" description="Helical" evidence="1">
    <location>
        <begin position="232"/>
        <end position="248"/>
    </location>
</feature>
<keyword evidence="1" id="KW-1133">Transmembrane helix</keyword>
<evidence type="ECO:0000313" key="4">
    <source>
        <dbReference type="Proteomes" id="UP001617427"/>
    </source>
</evidence>
<dbReference type="RefSeq" id="WP_402698466.1">
    <property type="nucleotide sequence ID" value="NZ_JBIUZV010000002.1"/>
</dbReference>
<feature type="transmembrane region" description="Helical" evidence="1">
    <location>
        <begin position="330"/>
        <end position="352"/>
    </location>
</feature>
<organism evidence="3 4">
    <name type="scientific">Herbaspirillum chlorophenolicum</name>
    <dbReference type="NCBI Taxonomy" id="211589"/>
    <lineage>
        <taxon>Bacteria</taxon>
        <taxon>Pseudomonadati</taxon>
        <taxon>Pseudomonadota</taxon>
        <taxon>Betaproteobacteria</taxon>
        <taxon>Burkholderiales</taxon>
        <taxon>Oxalobacteraceae</taxon>
        <taxon>Herbaspirillum</taxon>
    </lineage>
</organism>
<dbReference type="Pfam" id="PF01757">
    <property type="entry name" value="Acyl_transf_3"/>
    <property type="match status" value="1"/>
</dbReference>
<dbReference type="GO" id="GO:0016746">
    <property type="term" value="F:acyltransferase activity"/>
    <property type="evidence" value="ECO:0007669"/>
    <property type="project" value="UniProtKB-KW"/>
</dbReference>
<dbReference type="EC" id="2.3.-.-" evidence="3"/>
<dbReference type="EMBL" id="JBIUZV010000002">
    <property type="protein sequence ID" value="MFJ3044990.1"/>
    <property type="molecule type" value="Genomic_DNA"/>
</dbReference>